<dbReference type="InterPro" id="IPR020471">
    <property type="entry name" value="AKR"/>
</dbReference>
<keyword evidence="4" id="KW-1185">Reference proteome</keyword>
<evidence type="ECO:0000256" key="1">
    <source>
        <dbReference type="ARBA" id="ARBA00023002"/>
    </source>
</evidence>
<reference evidence="3" key="1">
    <citation type="journal article" date="2022" name="Front. Microbiol.">
        <title>Mirubactin C rescues the lethal effect of cell wall biosynthesis mutations in Bacillus subtilis.</title>
        <authorList>
            <person name="Kepplinger B."/>
            <person name="Wen X."/>
            <person name="Tyler A.R."/>
            <person name="Kim B.Y."/>
            <person name="Brown J."/>
            <person name="Banks P."/>
            <person name="Dashti Y."/>
            <person name="Mackenzie E.S."/>
            <person name="Wills C."/>
            <person name="Kawai Y."/>
            <person name="Waldron K.J."/>
            <person name="Allenby N.E.E."/>
            <person name="Wu L.J."/>
            <person name="Hall M.J."/>
            <person name="Errington J."/>
        </authorList>
    </citation>
    <scope>NUCLEOTIDE SEQUENCE</scope>
    <source>
        <strain evidence="3">MDA8-470</strain>
    </source>
</reference>
<dbReference type="InterPro" id="IPR050791">
    <property type="entry name" value="Aldo-Keto_reductase"/>
</dbReference>
<dbReference type="CDD" id="cd19088">
    <property type="entry name" value="AKR_AKR13B1"/>
    <property type="match status" value="1"/>
</dbReference>
<protein>
    <submittedName>
        <fullName evidence="3">Aldo/keto reductase</fullName>
    </submittedName>
</protein>
<dbReference type="RefSeq" id="WP_265545761.1">
    <property type="nucleotide sequence ID" value="NZ_CP098740.1"/>
</dbReference>
<gene>
    <name evidence="3" type="ORF">NEH16_28275</name>
</gene>
<dbReference type="EMBL" id="CP098740">
    <property type="protein sequence ID" value="UZK57457.1"/>
    <property type="molecule type" value="Genomic_DNA"/>
</dbReference>
<evidence type="ECO:0000313" key="3">
    <source>
        <dbReference type="EMBL" id="UZK57457.1"/>
    </source>
</evidence>
<dbReference type="PANTHER" id="PTHR43625">
    <property type="entry name" value="AFLATOXIN B1 ALDEHYDE REDUCTASE"/>
    <property type="match status" value="1"/>
</dbReference>
<dbReference type="Proteomes" id="UP001164963">
    <property type="component" value="Chromosome"/>
</dbReference>
<sequence>MTSHSLSAAAAGTWRLGDLTVNRMGFGAMRLTQNGRAFSDDRTPHDRDRAVAVLRRAVELGVNHIDTAAFYFSPLRSANELINRALGPYPDDLVITTKVGPGRGPSGDWLDWARPEQLRGQVQENIRQLGRDHLDVVNLRMNGNRPVSDLFGALAELREEGLIRHLGLSNVWPEQITEARAIAPVVCVQNRYGIGERRADSQEVLRLCGELGIAFVPFFAIAGAGRESGAVPEHEEVLDVARAHDASPAQIRLAWTLRQGPHVLAIPGTGNPAHLEANVAAGALRLTDEETARLTALGRATGADVA</sequence>
<dbReference type="InterPro" id="IPR036812">
    <property type="entry name" value="NAD(P)_OxRdtase_dom_sf"/>
</dbReference>
<dbReference type="InterPro" id="IPR023210">
    <property type="entry name" value="NADP_OxRdtase_dom"/>
</dbReference>
<dbReference type="PRINTS" id="PR00069">
    <property type="entry name" value="ALDKETRDTASE"/>
</dbReference>
<keyword evidence="1" id="KW-0560">Oxidoreductase</keyword>
<accession>A0ABY6PYM1</accession>
<dbReference type="SUPFAM" id="SSF51430">
    <property type="entry name" value="NAD(P)-linked oxidoreductase"/>
    <property type="match status" value="1"/>
</dbReference>
<evidence type="ECO:0000313" key="4">
    <source>
        <dbReference type="Proteomes" id="UP001164963"/>
    </source>
</evidence>
<feature type="domain" description="NADP-dependent oxidoreductase" evidence="2">
    <location>
        <begin position="23"/>
        <end position="297"/>
    </location>
</feature>
<evidence type="ECO:0000259" key="2">
    <source>
        <dbReference type="Pfam" id="PF00248"/>
    </source>
</evidence>
<name>A0ABY6PYM1_9ACTN</name>
<dbReference type="Gene3D" id="3.20.20.100">
    <property type="entry name" value="NADP-dependent oxidoreductase domain"/>
    <property type="match status" value="1"/>
</dbReference>
<proteinExistence type="predicted"/>
<dbReference type="PANTHER" id="PTHR43625:SF40">
    <property type="entry name" value="ALDO-KETO REDUCTASE YAKC [NADP(+)]"/>
    <property type="match status" value="1"/>
</dbReference>
<organism evidence="3 4">
    <name type="scientific">Streptomyces drozdowiczii</name>
    <dbReference type="NCBI Taxonomy" id="202862"/>
    <lineage>
        <taxon>Bacteria</taxon>
        <taxon>Bacillati</taxon>
        <taxon>Actinomycetota</taxon>
        <taxon>Actinomycetes</taxon>
        <taxon>Kitasatosporales</taxon>
        <taxon>Streptomycetaceae</taxon>
        <taxon>Streptomyces</taxon>
    </lineage>
</organism>
<dbReference type="Pfam" id="PF00248">
    <property type="entry name" value="Aldo_ket_red"/>
    <property type="match status" value="1"/>
</dbReference>